<dbReference type="EMBL" id="LAZR01028758">
    <property type="protein sequence ID" value="KKL61640.1"/>
    <property type="molecule type" value="Genomic_DNA"/>
</dbReference>
<organism evidence="2">
    <name type="scientific">marine sediment metagenome</name>
    <dbReference type="NCBI Taxonomy" id="412755"/>
    <lineage>
        <taxon>unclassified sequences</taxon>
        <taxon>metagenomes</taxon>
        <taxon>ecological metagenomes</taxon>
    </lineage>
</organism>
<gene>
    <name evidence="2" type="ORF">LCGC14_2193260</name>
</gene>
<dbReference type="Pfam" id="PF00990">
    <property type="entry name" value="GGDEF"/>
    <property type="match status" value="1"/>
</dbReference>
<name>A0A0F9FWC2_9ZZZZ</name>
<sequence length="134" mass="14590">LVLEIDNFKVINDTYGHSSGDSALKLLANTITKTIRTSDLAFRYGGEEFSLILNNTDTDSASLLAERLRIAASQIICSDGKRHYSFSISIGVAQLCCGEQGQNLFDRADKALYQAKKSGRNMTICAPMTASFAN</sequence>
<dbReference type="InterPro" id="IPR050469">
    <property type="entry name" value="Diguanylate_Cyclase"/>
</dbReference>
<dbReference type="PANTHER" id="PTHR45138">
    <property type="entry name" value="REGULATORY COMPONENTS OF SENSORY TRANSDUCTION SYSTEM"/>
    <property type="match status" value="1"/>
</dbReference>
<dbReference type="AlphaFoldDB" id="A0A0F9FWC2"/>
<accession>A0A0F9FWC2</accession>
<feature type="non-terminal residue" evidence="2">
    <location>
        <position position="1"/>
    </location>
</feature>
<proteinExistence type="predicted"/>
<evidence type="ECO:0000313" key="2">
    <source>
        <dbReference type="EMBL" id="KKL61640.1"/>
    </source>
</evidence>
<dbReference type="GO" id="GO:1902201">
    <property type="term" value="P:negative regulation of bacterial-type flagellum-dependent cell motility"/>
    <property type="evidence" value="ECO:0007669"/>
    <property type="project" value="TreeGrafter"/>
</dbReference>
<dbReference type="CDD" id="cd01949">
    <property type="entry name" value="GGDEF"/>
    <property type="match status" value="1"/>
</dbReference>
<dbReference type="InterPro" id="IPR029787">
    <property type="entry name" value="Nucleotide_cyclase"/>
</dbReference>
<comment type="caution">
    <text evidence="2">The sequence shown here is derived from an EMBL/GenBank/DDBJ whole genome shotgun (WGS) entry which is preliminary data.</text>
</comment>
<protein>
    <recommendedName>
        <fullName evidence="1">GGDEF domain-containing protein</fullName>
    </recommendedName>
</protein>
<dbReference type="InterPro" id="IPR000160">
    <property type="entry name" value="GGDEF_dom"/>
</dbReference>
<dbReference type="Gene3D" id="3.30.70.270">
    <property type="match status" value="1"/>
</dbReference>
<dbReference type="NCBIfam" id="TIGR00254">
    <property type="entry name" value="GGDEF"/>
    <property type="match status" value="1"/>
</dbReference>
<dbReference type="GO" id="GO:0052621">
    <property type="term" value="F:diguanylate cyclase activity"/>
    <property type="evidence" value="ECO:0007669"/>
    <property type="project" value="TreeGrafter"/>
</dbReference>
<evidence type="ECO:0000259" key="1">
    <source>
        <dbReference type="PROSITE" id="PS50887"/>
    </source>
</evidence>
<dbReference type="GO" id="GO:0043709">
    <property type="term" value="P:cell adhesion involved in single-species biofilm formation"/>
    <property type="evidence" value="ECO:0007669"/>
    <property type="project" value="TreeGrafter"/>
</dbReference>
<dbReference type="PROSITE" id="PS50887">
    <property type="entry name" value="GGDEF"/>
    <property type="match status" value="1"/>
</dbReference>
<dbReference type="SMART" id="SM00267">
    <property type="entry name" value="GGDEF"/>
    <property type="match status" value="1"/>
</dbReference>
<dbReference type="InterPro" id="IPR043128">
    <property type="entry name" value="Rev_trsase/Diguanyl_cyclase"/>
</dbReference>
<dbReference type="GO" id="GO:0005886">
    <property type="term" value="C:plasma membrane"/>
    <property type="evidence" value="ECO:0007669"/>
    <property type="project" value="TreeGrafter"/>
</dbReference>
<dbReference type="SUPFAM" id="SSF55073">
    <property type="entry name" value="Nucleotide cyclase"/>
    <property type="match status" value="1"/>
</dbReference>
<feature type="domain" description="GGDEF" evidence="1">
    <location>
        <begin position="1"/>
        <end position="128"/>
    </location>
</feature>
<dbReference type="PANTHER" id="PTHR45138:SF9">
    <property type="entry name" value="DIGUANYLATE CYCLASE DGCM-RELATED"/>
    <property type="match status" value="1"/>
</dbReference>
<reference evidence="2" key="1">
    <citation type="journal article" date="2015" name="Nature">
        <title>Complex archaea that bridge the gap between prokaryotes and eukaryotes.</title>
        <authorList>
            <person name="Spang A."/>
            <person name="Saw J.H."/>
            <person name="Jorgensen S.L."/>
            <person name="Zaremba-Niedzwiedzka K."/>
            <person name="Martijn J."/>
            <person name="Lind A.E."/>
            <person name="van Eijk R."/>
            <person name="Schleper C."/>
            <person name="Guy L."/>
            <person name="Ettema T.J."/>
        </authorList>
    </citation>
    <scope>NUCLEOTIDE SEQUENCE</scope>
</reference>